<evidence type="ECO:0000313" key="2">
    <source>
        <dbReference type="EMBL" id="GBP07690.1"/>
    </source>
</evidence>
<gene>
    <name evidence="2" type="ORF">EVAR_71612_1</name>
</gene>
<dbReference type="PANTHER" id="PTHR22826">
    <property type="entry name" value="RHO GUANINE EXCHANGE FACTOR-RELATED"/>
    <property type="match status" value="1"/>
</dbReference>
<keyword evidence="3" id="KW-1185">Reference proteome</keyword>
<dbReference type="PANTHER" id="PTHR22826:SF211">
    <property type="entry name" value="LD43457P"/>
    <property type="match status" value="1"/>
</dbReference>
<dbReference type="EMBL" id="BGZK01004225">
    <property type="protein sequence ID" value="GBP07690.1"/>
    <property type="molecule type" value="Genomic_DNA"/>
</dbReference>
<dbReference type="OrthoDB" id="10004999at2759"/>
<dbReference type="Proteomes" id="UP000299102">
    <property type="component" value="Unassembled WGS sequence"/>
</dbReference>
<keyword evidence="1" id="KW-0344">Guanine-nucleotide releasing factor</keyword>
<proteinExistence type="predicted"/>
<evidence type="ECO:0000256" key="1">
    <source>
        <dbReference type="ARBA" id="ARBA00022658"/>
    </source>
</evidence>
<dbReference type="AlphaFoldDB" id="A0A4C1T2B9"/>
<protein>
    <submittedName>
        <fullName evidence="2">Uncharacterized protein</fullName>
    </submittedName>
</protein>
<dbReference type="GO" id="GO:0005737">
    <property type="term" value="C:cytoplasm"/>
    <property type="evidence" value="ECO:0007669"/>
    <property type="project" value="TreeGrafter"/>
</dbReference>
<dbReference type="STRING" id="151549.A0A4C1T2B9"/>
<name>A0A4C1T2B9_EUMVA</name>
<comment type="caution">
    <text evidence="2">The sequence shown here is derived from an EMBL/GenBank/DDBJ whole genome shotgun (WGS) entry which is preliminary data.</text>
</comment>
<sequence>MLQQQSVISTNSNSSINSQQNISYAIEALPGCLRHVSGSVNSLLEHIAPATMSSEGVLNIGDVADLLHPQHAIITGAFPGGCPLIIFPDNNNFNTLEEVTIKVDFVFDFVPSLQMQIWVSFNYRSSQRQMDIGENSIAAYIGFRTQVKLNPITETTPSVRHIPRSVYFPGIIHVVYVLRPSGLFQKAISESLEKFSSLTHQVSAELDVFIQAIHDTEFPNSVEATQKLLDDQGSDYQRLKEEILAAAKHGETLLNNIKSNDEIKEFSERTGNVSAIERFKEYDDNIHDEKELITYKYSSSPCCVAFRCKLTAQKTRLIPVEEDLPDTIEEPIWLERGVLRRSNFVISDHAYELLTAVCFQGCK</sequence>
<accession>A0A4C1T2B9</accession>
<organism evidence="2 3">
    <name type="scientific">Eumeta variegata</name>
    <name type="common">Bagworm moth</name>
    <name type="synonym">Eumeta japonica</name>
    <dbReference type="NCBI Taxonomy" id="151549"/>
    <lineage>
        <taxon>Eukaryota</taxon>
        <taxon>Metazoa</taxon>
        <taxon>Ecdysozoa</taxon>
        <taxon>Arthropoda</taxon>
        <taxon>Hexapoda</taxon>
        <taxon>Insecta</taxon>
        <taxon>Pterygota</taxon>
        <taxon>Neoptera</taxon>
        <taxon>Endopterygota</taxon>
        <taxon>Lepidoptera</taxon>
        <taxon>Glossata</taxon>
        <taxon>Ditrysia</taxon>
        <taxon>Tineoidea</taxon>
        <taxon>Psychidae</taxon>
        <taxon>Oiketicinae</taxon>
        <taxon>Eumeta</taxon>
    </lineage>
</organism>
<dbReference type="InterPro" id="IPR051336">
    <property type="entry name" value="RhoGEF_Guanine_NuclExch_SF"/>
</dbReference>
<dbReference type="GO" id="GO:0005085">
    <property type="term" value="F:guanyl-nucleotide exchange factor activity"/>
    <property type="evidence" value="ECO:0007669"/>
    <property type="project" value="UniProtKB-KW"/>
</dbReference>
<evidence type="ECO:0000313" key="3">
    <source>
        <dbReference type="Proteomes" id="UP000299102"/>
    </source>
</evidence>
<reference evidence="2 3" key="1">
    <citation type="journal article" date="2019" name="Commun. Biol.">
        <title>The bagworm genome reveals a unique fibroin gene that provides high tensile strength.</title>
        <authorList>
            <person name="Kono N."/>
            <person name="Nakamura H."/>
            <person name="Ohtoshi R."/>
            <person name="Tomita M."/>
            <person name="Numata K."/>
            <person name="Arakawa K."/>
        </authorList>
    </citation>
    <scope>NUCLEOTIDE SEQUENCE [LARGE SCALE GENOMIC DNA]</scope>
</reference>